<sequence length="1972" mass="220430">MARLLSELRRLPALGGSGETNSVPLEQVGDFLDAILLAHADRVMIQDNAAPSNMATLLQSDGQLPPVTRDAFFERFKPRSSTQTLCGYLFQRNDIVFNCKTCQSDETCVLCLKCFQNGNHEGHDVFFHRTSPGGVCDCGDSEAWAPEGFCVYHGQRDGDAAASSSSESAGSLPEDIVQVADALFTAIVDFCVEMAKRSMQVFDAEFVDAHGRQTLNELRGLVQERGYSMEDAQRLEKQFHVRICNDDVHSDEDLIRSLSQKRISRAEDLVRAIDSNGSEIVAHNLTLRDALTLMQALKSEGWHVCVVQDTFIHDEDVLLRVTQWVKAICSLSKQLHVLFCDKLFATTGQSKEPIQVMFLSDPYFRKDIVLELYELYLKLQGDKDPKLQFSIVFLKVYNRMMLKYFCGVGTREESLFQYGVQILTTPSIVHHLATLGLLDMLLDTINTALEMARAPALPPHQHQGVHHILDCDHPLLKFKRYHFVIENFGYVLGIPAMSSALLLRSDLLDKWLDGLAEIQGLDPQVRIQDGRAHVTYETQSWLTAFAFHANISKILTFISKGLRYHEAADTETRNRDRERMVFNMLEGFWDQLDRAGMTTTRLKLFVPPCGRLMGSTDRIVKYDVSTQPVSFHNPLHGLLASFLIESLYYGPPPAPGSAVPWITNWGALLERSMAKVLNGAEGEEQNDFVRHQKSMLIYGMMEYPLRSLVLCAQISCGLWIRNGQNMQRQMLNYTSPPWCSELRDLDLFLVQVSSTIVGFPKFLTIFFDRFGLSEWLLAWANVRNASDESSGISAREANSGGAEDEKLVGVLEAALLQLIWIVTELTPPLDAIEQRDTVLRREIIHRLSQHPCRLSELLDQTTFVVSTPYGGISARQEKQHLTRLERVLDEVADEQVKRSVMVAPLGDGAGDDDSMGDGAMEPTKYILKKEYYKEYDPSFYHLSRSSHEKAQFARQEALFKTWKVEDPPIPLVAQIPPPHLSLGTVRFLVLEKGLLSILRLVLEDANCPADGNCEGTSCTPGMKRTNVMVVLRTIHLINLIVLVLKRGAGGSALPQQNEVVLSESKRRQTLALLRNGPEAFEEADTTSRALSKDMVKHDFETSKSTVSAIYWILNELAALDRVIHAYVELKVWSGMKKHEELVAENGMSKAQLKKLHQQRAIAAMMARQKAFAQSSAFAEMDDDDQDDEDAGGSGSGKFGMDSDEATHDVPGHTIVYRPPPPPDCIICSQKEKDEPIMYIGHAQMSRVNAHALENIPGDVETAVAEGNNANDSSSSTPSTSAAGATVFPPQVHLSLCGHAVHLHCWQKYFESVRAQSRMSDGEEEGDERTREDNIRAMNQFAVSFLEAMLRFQPEMTHLATAMSALKKGFFSTGPQLTHLIWSSVASTITSTQLSGISSAIYSFEAYTSSKNGQKGSNWRTNSANRPNGGGTGPATAASSFSSLRITNILNPAVPCLKTRVAVSLPEALDPQLDQFTPKDDSKLNVLLRSLRRVPLLFTNRRRDFYQTMCHPIAQNLRLSLGPEQWLETLSQGPPLQLGQPILGQDLFYLCVAICSSMLTTKADILVTIRSLCVLYMAQVLIQLAQMETEDEDDCLEEEQNEAKGRNSARNGATSDDASPEQMEEMQRGLETLMARLAQDAGVILVVETDEHATSRRRPAPQGRQLQLLFKSSCLAFMRQVTLLCRAFFRGDQDPDASWSANFVSSLRLSTNYHDMCQQLGLPRITQLLADEALVEYLLRAARELRVRPTAAAVSDELQTRYKQHGHAEPLIEALQGLAFKGSAERELLVTRGNLREMPKLPLRLEPDAQQHKNLFHFANIRLVKLASSYTDLHSEVLGKSKCKQTWKTVENPAICLVCEQVLCAGTECCRRRSDGMGACTHHAITCGAGVGLFFLMRSSSVLLVFGPRSSYFGSPYLDMFGEEDINVRRGRPLYLNPKRMKALQALYANHQLANEVARNRRTSDQYIRNNYY</sequence>
<evidence type="ECO:0000313" key="13">
    <source>
        <dbReference type="EMBL" id="EGZ06701.1"/>
    </source>
</evidence>
<proteinExistence type="inferred from homology"/>
<feature type="compositionally biased region" description="Polar residues" evidence="11">
    <location>
        <begin position="1607"/>
        <end position="1616"/>
    </location>
</feature>
<gene>
    <name evidence="13" type="ORF">PHYSODRAFT_530881</name>
</gene>
<dbReference type="EMBL" id="JH159163">
    <property type="protein sequence ID" value="EGZ06701.1"/>
    <property type="molecule type" value="Genomic_DNA"/>
</dbReference>
<feature type="region of interest" description="Disordered" evidence="11">
    <location>
        <begin position="1410"/>
        <end position="1436"/>
    </location>
</feature>
<dbReference type="Pfam" id="PF02207">
    <property type="entry name" value="zf-UBR"/>
    <property type="match status" value="1"/>
</dbReference>
<feature type="domain" description="UBR-type" evidence="12">
    <location>
        <begin position="84"/>
        <end position="155"/>
    </location>
</feature>
<dbReference type="RefSeq" id="XP_009537465.1">
    <property type="nucleotide sequence ID" value="XM_009539170.1"/>
</dbReference>
<keyword evidence="7 10" id="KW-0862">Zinc</keyword>
<keyword evidence="14" id="KW-1185">Reference proteome</keyword>
<keyword evidence="4 10" id="KW-0479">Metal-binding</keyword>
<dbReference type="InterPro" id="IPR003126">
    <property type="entry name" value="Znf_UBR"/>
</dbReference>
<feature type="compositionally biased region" description="Polar residues" evidence="11">
    <location>
        <begin position="1410"/>
        <end position="1422"/>
    </location>
</feature>
<dbReference type="CDD" id="cd19673">
    <property type="entry name" value="UBR-box_UBR3"/>
    <property type="match status" value="1"/>
</dbReference>
<evidence type="ECO:0000259" key="12">
    <source>
        <dbReference type="PROSITE" id="PS51157"/>
    </source>
</evidence>
<keyword evidence="3 10" id="KW-0808">Transferase</keyword>
<dbReference type="UniPathway" id="UPA00143"/>
<dbReference type="EC" id="2.3.2.27" evidence="10"/>
<organism evidence="13 14">
    <name type="scientific">Phytophthora sojae (strain P6497)</name>
    <name type="common">Soybean stem and root rot agent</name>
    <name type="synonym">Phytophthora megasperma f. sp. glycines</name>
    <dbReference type="NCBI Taxonomy" id="1094619"/>
    <lineage>
        <taxon>Eukaryota</taxon>
        <taxon>Sar</taxon>
        <taxon>Stramenopiles</taxon>
        <taxon>Oomycota</taxon>
        <taxon>Peronosporomycetes</taxon>
        <taxon>Peronosporales</taxon>
        <taxon>Peronosporaceae</taxon>
        <taxon>Phytophthora</taxon>
    </lineage>
</organism>
<dbReference type="InterPro" id="IPR039164">
    <property type="entry name" value="UBR1-like"/>
</dbReference>
<protein>
    <recommendedName>
        <fullName evidence="10">E3 ubiquitin-protein ligase</fullName>
        <ecNumber evidence="10">2.3.2.27</ecNumber>
    </recommendedName>
</protein>
<dbReference type="STRING" id="1094619.G5ABH6"/>
<evidence type="ECO:0000256" key="6">
    <source>
        <dbReference type="ARBA" id="ARBA00022786"/>
    </source>
</evidence>
<dbReference type="Pfam" id="PF18995">
    <property type="entry name" value="PRT6_C"/>
    <property type="match status" value="1"/>
</dbReference>
<comment type="pathway">
    <text evidence="2 10">Protein modification; protein ubiquitination.</text>
</comment>
<dbReference type="GO" id="GO:0005737">
    <property type="term" value="C:cytoplasm"/>
    <property type="evidence" value="ECO:0007669"/>
    <property type="project" value="TreeGrafter"/>
</dbReference>
<keyword evidence="5 10" id="KW-0863">Zinc-finger</keyword>
<dbReference type="InterPro" id="IPR044046">
    <property type="entry name" value="E3_ligase_UBR-like_C"/>
</dbReference>
<evidence type="ECO:0000256" key="8">
    <source>
        <dbReference type="ARBA" id="ARBA00046341"/>
    </source>
</evidence>
<comment type="function">
    <text evidence="10">Ubiquitin ligase protein which is a component of the N-end rule pathway. Recognizes and binds to proteins bearing specific N-terminal residues that are destabilizing according to the N-end rule, leading to their ubiquitination and subsequent degradation.</text>
</comment>
<dbReference type="PROSITE" id="PS51157">
    <property type="entry name" value="ZF_UBR"/>
    <property type="match status" value="1"/>
</dbReference>
<evidence type="ECO:0000256" key="4">
    <source>
        <dbReference type="ARBA" id="ARBA00022723"/>
    </source>
</evidence>
<evidence type="ECO:0000256" key="9">
    <source>
        <dbReference type="PROSITE-ProRule" id="PRU00508"/>
    </source>
</evidence>
<evidence type="ECO:0000256" key="7">
    <source>
        <dbReference type="ARBA" id="ARBA00022833"/>
    </source>
</evidence>
<reference evidence="13 14" key="1">
    <citation type="journal article" date="2006" name="Science">
        <title>Phytophthora genome sequences uncover evolutionary origins and mechanisms of pathogenesis.</title>
        <authorList>
            <person name="Tyler B.M."/>
            <person name="Tripathy S."/>
            <person name="Zhang X."/>
            <person name="Dehal P."/>
            <person name="Jiang R.H."/>
            <person name="Aerts A."/>
            <person name="Arredondo F.D."/>
            <person name="Baxter L."/>
            <person name="Bensasson D."/>
            <person name="Beynon J.L."/>
            <person name="Chapman J."/>
            <person name="Damasceno C.M."/>
            <person name="Dorrance A.E."/>
            <person name="Dou D."/>
            <person name="Dickerman A.W."/>
            <person name="Dubchak I.L."/>
            <person name="Garbelotto M."/>
            <person name="Gijzen M."/>
            <person name="Gordon S.G."/>
            <person name="Govers F."/>
            <person name="Grunwald N.J."/>
            <person name="Huang W."/>
            <person name="Ivors K.L."/>
            <person name="Jones R.W."/>
            <person name="Kamoun S."/>
            <person name="Krampis K."/>
            <person name="Lamour K.H."/>
            <person name="Lee M.K."/>
            <person name="McDonald W.H."/>
            <person name="Medina M."/>
            <person name="Meijer H.J."/>
            <person name="Nordberg E.K."/>
            <person name="Maclean D.J."/>
            <person name="Ospina-Giraldo M.D."/>
            <person name="Morris P.F."/>
            <person name="Phuntumart V."/>
            <person name="Putnam N.H."/>
            <person name="Rash S."/>
            <person name="Rose J.K."/>
            <person name="Sakihama Y."/>
            <person name="Salamov A.A."/>
            <person name="Savidor A."/>
            <person name="Scheuring C.F."/>
            <person name="Smith B.M."/>
            <person name="Sobral B.W."/>
            <person name="Terry A."/>
            <person name="Torto-Alalibo T.A."/>
            <person name="Win J."/>
            <person name="Xu Z."/>
            <person name="Zhang H."/>
            <person name="Grigoriev I.V."/>
            <person name="Rokhsar D.S."/>
            <person name="Boore J.L."/>
        </authorList>
    </citation>
    <scope>NUCLEOTIDE SEQUENCE [LARGE SCALE GENOMIC DNA]</scope>
    <source>
        <strain evidence="13 14">P6497</strain>
    </source>
</reference>
<feature type="region of interest" description="Disordered" evidence="11">
    <location>
        <begin position="1174"/>
        <end position="1217"/>
    </location>
</feature>
<dbReference type="GO" id="GO:0008270">
    <property type="term" value="F:zinc ion binding"/>
    <property type="evidence" value="ECO:0007669"/>
    <property type="project" value="UniProtKB-UniRule"/>
</dbReference>
<name>G5ABH6_PHYSP</name>
<dbReference type="FunFam" id="2.10.110.30:FF:000002">
    <property type="entry name" value="Putative e3 ubiquitin-protein ligase ubr3"/>
    <property type="match status" value="1"/>
</dbReference>
<evidence type="ECO:0000256" key="3">
    <source>
        <dbReference type="ARBA" id="ARBA00022679"/>
    </source>
</evidence>
<feature type="region of interest" description="Disordered" evidence="11">
    <location>
        <begin position="1592"/>
        <end position="1623"/>
    </location>
</feature>
<evidence type="ECO:0000256" key="2">
    <source>
        <dbReference type="ARBA" id="ARBA00004906"/>
    </source>
</evidence>
<comment type="catalytic activity">
    <reaction evidence="1 10">
        <text>S-ubiquitinyl-[E2 ubiquitin-conjugating enzyme]-L-cysteine + [acceptor protein]-L-lysine = [E2 ubiquitin-conjugating enzyme]-L-cysteine + N(6)-ubiquitinyl-[acceptor protein]-L-lysine.</text>
        <dbReference type="EC" id="2.3.2.27"/>
    </reaction>
</comment>
<dbReference type="PANTHER" id="PTHR21497:SF24">
    <property type="entry name" value="E3 UBIQUITIN-PROTEIN LIGASE UBR1"/>
    <property type="match status" value="1"/>
</dbReference>
<dbReference type="PANTHER" id="PTHR21497">
    <property type="entry name" value="UBIQUITIN LIGASE E3 ALPHA-RELATED"/>
    <property type="match status" value="1"/>
</dbReference>
<dbReference type="KEGG" id="psoj:PHYSODRAFT_530881"/>
<dbReference type="GeneID" id="20661539"/>
<dbReference type="GO" id="GO:0016567">
    <property type="term" value="P:protein ubiquitination"/>
    <property type="evidence" value="ECO:0007669"/>
    <property type="project" value="UniProtKB-UniRule"/>
</dbReference>
<dbReference type="Proteomes" id="UP000002640">
    <property type="component" value="Unassembled WGS sequence"/>
</dbReference>
<dbReference type="SMART" id="SM00396">
    <property type="entry name" value="ZnF_UBR1"/>
    <property type="match status" value="1"/>
</dbReference>
<evidence type="ECO:0000256" key="5">
    <source>
        <dbReference type="ARBA" id="ARBA00022771"/>
    </source>
</evidence>
<dbReference type="GO" id="GO:0000151">
    <property type="term" value="C:ubiquitin ligase complex"/>
    <property type="evidence" value="ECO:0007669"/>
    <property type="project" value="TreeGrafter"/>
</dbReference>
<keyword evidence="6 10" id="KW-0833">Ubl conjugation pathway</keyword>
<evidence type="ECO:0000256" key="10">
    <source>
        <dbReference type="RuleBase" id="RU366018"/>
    </source>
</evidence>
<dbReference type="Gene3D" id="2.10.110.30">
    <property type="match status" value="1"/>
</dbReference>
<accession>G5ABH6</accession>
<feature type="zinc finger region" description="UBR-type" evidence="9">
    <location>
        <begin position="84"/>
        <end position="155"/>
    </location>
</feature>
<feature type="compositionally biased region" description="Acidic residues" evidence="11">
    <location>
        <begin position="1179"/>
        <end position="1190"/>
    </location>
</feature>
<dbReference type="OMA" id="GEASYMC"/>
<comment type="similarity">
    <text evidence="8 10">Belongs to the E3 ubiquitin-protein ligase UBR1-like family.</text>
</comment>
<evidence type="ECO:0000256" key="11">
    <source>
        <dbReference type="SAM" id="MobiDB-lite"/>
    </source>
</evidence>
<evidence type="ECO:0000256" key="1">
    <source>
        <dbReference type="ARBA" id="ARBA00000900"/>
    </source>
</evidence>
<dbReference type="SMR" id="G5ABH6"/>
<dbReference type="GO" id="GO:0071596">
    <property type="term" value="P:ubiquitin-dependent protein catabolic process via the N-end rule pathway"/>
    <property type="evidence" value="ECO:0007669"/>
    <property type="project" value="UniProtKB-UniRule"/>
</dbReference>
<evidence type="ECO:0000313" key="14">
    <source>
        <dbReference type="Proteomes" id="UP000002640"/>
    </source>
</evidence>
<dbReference type="GO" id="GO:0061630">
    <property type="term" value="F:ubiquitin protein ligase activity"/>
    <property type="evidence" value="ECO:0007669"/>
    <property type="project" value="UniProtKB-UniRule"/>
</dbReference>
<dbReference type="InParanoid" id="G5ABH6"/>